<evidence type="ECO:0000313" key="9">
    <source>
        <dbReference type="EMBL" id="CAD9231618.1"/>
    </source>
</evidence>
<evidence type="ECO:0000256" key="3">
    <source>
        <dbReference type="ARBA" id="ARBA00022448"/>
    </source>
</evidence>
<dbReference type="InterPro" id="IPR002553">
    <property type="entry name" value="Clathrin/coatomer_adapt-like_N"/>
</dbReference>
<keyword evidence="3 7" id="KW-0813">Transport</keyword>
<dbReference type="GO" id="GO:0016192">
    <property type="term" value="P:vesicle-mediated transport"/>
    <property type="evidence" value="ECO:0007669"/>
    <property type="project" value="InterPro"/>
</dbReference>
<dbReference type="Pfam" id="PF01602">
    <property type="entry name" value="Adaptin_N"/>
    <property type="match status" value="1"/>
</dbReference>
<dbReference type="SUPFAM" id="SSF48371">
    <property type="entry name" value="ARM repeat"/>
    <property type="match status" value="1"/>
</dbReference>
<dbReference type="InterPro" id="IPR011989">
    <property type="entry name" value="ARM-like"/>
</dbReference>
<protein>
    <recommendedName>
        <fullName evidence="7">AP-1 complex subunit gamma</fullName>
    </recommendedName>
</protein>
<reference evidence="9" key="1">
    <citation type="submission" date="2021-01" db="EMBL/GenBank/DDBJ databases">
        <authorList>
            <person name="Corre E."/>
            <person name="Pelletier E."/>
            <person name="Niang G."/>
            <person name="Scheremetjew M."/>
            <person name="Finn R."/>
            <person name="Kale V."/>
            <person name="Holt S."/>
            <person name="Cochrane G."/>
            <person name="Meng A."/>
            <person name="Brown T."/>
            <person name="Cohen L."/>
        </authorList>
    </citation>
    <scope>NUCLEOTIDE SEQUENCE</scope>
    <source>
        <strain evidence="9">SAG 36.94</strain>
    </source>
</reference>
<gene>
    <name evidence="9" type="ORF">CCAE0312_LOCUS3695</name>
</gene>
<evidence type="ECO:0000259" key="8">
    <source>
        <dbReference type="Pfam" id="PF01602"/>
    </source>
</evidence>
<accession>A0A7S1TBZ6</accession>
<comment type="subcellular location">
    <subcellularLocation>
        <location evidence="1">Endomembrane system</location>
    </subcellularLocation>
    <subcellularLocation>
        <location evidence="2">Golgi apparatus</location>
    </subcellularLocation>
</comment>
<organism evidence="9">
    <name type="scientific">Compsopogon caeruleus</name>
    <dbReference type="NCBI Taxonomy" id="31354"/>
    <lineage>
        <taxon>Eukaryota</taxon>
        <taxon>Rhodophyta</taxon>
        <taxon>Compsopogonophyceae</taxon>
        <taxon>Compsopogonales</taxon>
        <taxon>Compsopogonaceae</taxon>
        <taxon>Compsopogon</taxon>
    </lineage>
</organism>
<dbReference type="PIRSF" id="PIRSF037094">
    <property type="entry name" value="AP1_complex_gamma"/>
    <property type="match status" value="1"/>
</dbReference>
<keyword evidence="5 7" id="KW-0333">Golgi apparatus</keyword>
<dbReference type="PANTHER" id="PTHR22780">
    <property type="entry name" value="ADAPTIN, ALPHA/GAMMA/EPSILON"/>
    <property type="match status" value="1"/>
</dbReference>
<evidence type="ECO:0000256" key="2">
    <source>
        <dbReference type="ARBA" id="ARBA00004555"/>
    </source>
</evidence>
<name>A0A7S1TBZ6_9RHOD</name>
<keyword evidence="7" id="KW-0968">Cytoplasmic vesicle</keyword>
<keyword evidence="4 7" id="KW-0653">Protein transport</keyword>
<dbReference type="InterPro" id="IPR016024">
    <property type="entry name" value="ARM-type_fold"/>
</dbReference>
<dbReference type="AlphaFoldDB" id="A0A7S1TBZ6"/>
<dbReference type="GO" id="GO:0006886">
    <property type="term" value="P:intracellular protein transport"/>
    <property type="evidence" value="ECO:0007669"/>
    <property type="project" value="UniProtKB-UniRule"/>
</dbReference>
<dbReference type="InterPro" id="IPR017107">
    <property type="entry name" value="AP1_complex_gsu"/>
</dbReference>
<evidence type="ECO:0000256" key="1">
    <source>
        <dbReference type="ARBA" id="ARBA00004308"/>
    </source>
</evidence>
<comment type="similarity">
    <text evidence="7">Belongs to the adaptor complexes large subunit family.</text>
</comment>
<dbReference type="EMBL" id="HBGH01006983">
    <property type="protein sequence ID" value="CAD9231618.1"/>
    <property type="molecule type" value="Transcribed_RNA"/>
</dbReference>
<dbReference type="Gene3D" id="1.25.10.10">
    <property type="entry name" value="Leucine-rich Repeat Variant"/>
    <property type="match status" value="1"/>
</dbReference>
<sequence>MEKEVKKLFKKTKETLNKAKRSYVCKSLKDVIRGFRECKTVAEERALVKKESAHIRDLFKEGDTAFRRRNVLKLLFFHMNGHPTDFGQIECLKLCASHKYMDKRVGYLGMLVLLTDSEDTLTLITNCLKLDLENNDPTIVALALTALGDVTSPEMLRDLEGVIQKHLTSKISFVVKKAALAATQVVRKLPDSAELFIGKVPNLLEHRESAVLLSGLALATEIGVQAPNFLPQLRRNCASSLVKIMKNIFSHSYDTVVIGGVPEPFVQGRVLILMRILGEGDSQVSEKFGETLALVASSTDTAKGAGNAVLYECVKTLIALPLDSSMKNLALRLLENFLETKEPNIRYVALQELKKVVAYDIIGVQALQSTIFDCMKEEDVSICRRAVDVAFTMTNQRNVQDLAKELIMFLDKRPDPDLQEDACRKICTICNAFSPSSDWHVRTMIDALRRADRNMPEDLCMSIVSLVSGEPSLQEKIASEIYVEAIAPELPIDLRKARWRLIRIALILVGEHGHYVIGSGKPFSFPTALSSMSQILNACANLYFDDENEELQVEIERVRENALTAMVTMAARVATDTEMLELRNILEEYRSSPNVELQTRACEYSVLLTSDMLDIRQELFAPIPSLNFDRFRTSHGLLAAGGSSTVSSIDQIDALFGFSSLSTAAPTTSVLAITDGTGLDDLLGGLSLSTNANQLALVPK</sequence>
<dbReference type="InterPro" id="IPR050840">
    <property type="entry name" value="Adaptor_Complx_Large_Subunit"/>
</dbReference>
<evidence type="ECO:0000256" key="6">
    <source>
        <dbReference type="ARBA" id="ARBA00023136"/>
    </source>
</evidence>
<proteinExistence type="inferred from homology"/>
<evidence type="ECO:0000256" key="5">
    <source>
        <dbReference type="ARBA" id="ARBA00023034"/>
    </source>
</evidence>
<evidence type="ECO:0000256" key="7">
    <source>
        <dbReference type="PIRNR" id="PIRNR037094"/>
    </source>
</evidence>
<evidence type="ECO:0000256" key="4">
    <source>
        <dbReference type="ARBA" id="ARBA00022927"/>
    </source>
</evidence>
<keyword evidence="6 7" id="KW-0472">Membrane</keyword>
<dbReference type="GO" id="GO:0030121">
    <property type="term" value="C:AP-1 adaptor complex"/>
    <property type="evidence" value="ECO:0007669"/>
    <property type="project" value="InterPro"/>
</dbReference>
<feature type="domain" description="Clathrin/coatomer adaptor adaptin-like N-terminal" evidence="8">
    <location>
        <begin position="45"/>
        <end position="610"/>
    </location>
</feature>